<keyword evidence="7 8" id="KW-0472">Membrane</keyword>
<evidence type="ECO:0000256" key="7">
    <source>
        <dbReference type="ARBA" id="ARBA00023136"/>
    </source>
</evidence>
<comment type="subcellular location">
    <subcellularLocation>
        <location evidence="1">Cell inner membrane</location>
        <topology evidence="1">Multi-pass membrane protein</topology>
    </subcellularLocation>
</comment>
<dbReference type="PANTHER" id="PTHR30012">
    <property type="entry name" value="GENERAL SECRETION PATHWAY PROTEIN"/>
    <property type="match status" value="1"/>
</dbReference>
<evidence type="ECO:0000313" key="10">
    <source>
        <dbReference type="EMBL" id="PJE64685.1"/>
    </source>
</evidence>
<keyword evidence="4" id="KW-0997">Cell inner membrane</keyword>
<proteinExistence type="inferred from homology"/>
<keyword evidence="3" id="KW-1003">Cell membrane</keyword>
<evidence type="ECO:0000256" key="8">
    <source>
        <dbReference type="SAM" id="Phobius"/>
    </source>
</evidence>
<feature type="transmembrane region" description="Helical" evidence="8">
    <location>
        <begin position="173"/>
        <end position="195"/>
    </location>
</feature>
<keyword evidence="5 8" id="KW-0812">Transmembrane</keyword>
<comment type="similarity">
    <text evidence="2">Belongs to the GSP F family.</text>
</comment>
<evidence type="ECO:0000256" key="3">
    <source>
        <dbReference type="ARBA" id="ARBA00022475"/>
    </source>
</evidence>
<evidence type="ECO:0000313" key="11">
    <source>
        <dbReference type="Proteomes" id="UP000229098"/>
    </source>
</evidence>
<sequence length="408" mass="44965">MPTYTFRAKKITGEETTGTRAAKDIRDLTISIREEGYMLIHAEEEGAGKKSLVSLKNILQKLGKVSLEDKMIFARNLSVMIRAGLSITKALEVLHKQSENPTFKKVILDLSEQVKNGISLSESTKRHQKVFSHIFTAMVQAGEVSGKLDESLSVLAIQMQNDYELRRKVKGALIYPGVIITVMISIGILMMVYVVPTLSSTFLELGIDLPASTKLIIAISNGLTTWGVTSVFLMPVIGYLFYLAMHTSRVKYIFDVIIMRLPVLGELFKKMNSARTARTMGSLIESGVPITQALNITQDVLQNHLYKNVLKEALKNIQKGSTISESFITHTDLYPVLVGEMIAVGEETGKTDEMLEELALFYEGEVAAATKDLSSIIEPVLMVIIGIVVGFFAISMIQPLYSSVSGGF</sequence>
<protein>
    <recommendedName>
        <fullName evidence="9">Type II secretion system protein GspF domain-containing protein</fullName>
    </recommendedName>
</protein>
<feature type="transmembrane region" description="Helical" evidence="8">
    <location>
        <begin position="380"/>
        <end position="401"/>
    </location>
</feature>
<evidence type="ECO:0000256" key="5">
    <source>
        <dbReference type="ARBA" id="ARBA00022692"/>
    </source>
</evidence>
<dbReference type="InterPro" id="IPR003004">
    <property type="entry name" value="GspF/PilC"/>
</dbReference>
<evidence type="ECO:0000256" key="4">
    <source>
        <dbReference type="ARBA" id="ARBA00022519"/>
    </source>
</evidence>
<feature type="domain" description="Type II secretion system protein GspF" evidence="9">
    <location>
        <begin position="73"/>
        <end position="196"/>
    </location>
</feature>
<accession>A0A2M8KXM4</accession>
<dbReference type="Pfam" id="PF00482">
    <property type="entry name" value="T2SSF"/>
    <property type="match status" value="2"/>
</dbReference>
<dbReference type="InterPro" id="IPR018076">
    <property type="entry name" value="T2SS_GspF_dom"/>
</dbReference>
<evidence type="ECO:0000256" key="6">
    <source>
        <dbReference type="ARBA" id="ARBA00022989"/>
    </source>
</evidence>
<organism evidence="10 11">
    <name type="scientific">Candidatus Ryanbacteria bacterium CG10_big_fil_rev_8_21_14_0_10_43_42</name>
    <dbReference type="NCBI Taxonomy" id="1974864"/>
    <lineage>
        <taxon>Bacteria</taxon>
        <taxon>Candidatus Ryaniibacteriota</taxon>
    </lineage>
</organism>
<reference evidence="11" key="1">
    <citation type="submission" date="2017-09" db="EMBL/GenBank/DDBJ databases">
        <title>Depth-based differentiation of microbial function through sediment-hosted aquifers and enrichment of novel symbionts in the deep terrestrial subsurface.</title>
        <authorList>
            <person name="Probst A.J."/>
            <person name="Ladd B."/>
            <person name="Jarett J.K."/>
            <person name="Geller-Mcgrath D.E."/>
            <person name="Sieber C.M.K."/>
            <person name="Emerson J.B."/>
            <person name="Anantharaman K."/>
            <person name="Thomas B.C."/>
            <person name="Malmstrom R."/>
            <person name="Stieglmeier M."/>
            <person name="Klingl A."/>
            <person name="Woyke T."/>
            <person name="Ryan C.M."/>
            <person name="Banfield J.F."/>
        </authorList>
    </citation>
    <scope>NUCLEOTIDE SEQUENCE [LARGE SCALE GENOMIC DNA]</scope>
</reference>
<dbReference type="InterPro" id="IPR042094">
    <property type="entry name" value="T2SS_GspF_sf"/>
</dbReference>
<dbReference type="FunFam" id="1.20.81.30:FF:000001">
    <property type="entry name" value="Type II secretion system protein F"/>
    <property type="match status" value="2"/>
</dbReference>
<dbReference type="AlphaFoldDB" id="A0A2M8KXM4"/>
<comment type="caution">
    <text evidence="10">The sequence shown here is derived from an EMBL/GenBank/DDBJ whole genome shotgun (WGS) entry which is preliminary data.</text>
</comment>
<name>A0A2M8KXM4_9BACT</name>
<evidence type="ECO:0000256" key="1">
    <source>
        <dbReference type="ARBA" id="ARBA00004429"/>
    </source>
</evidence>
<dbReference type="Gene3D" id="1.20.81.30">
    <property type="entry name" value="Type II secretion system (T2SS), domain F"/>
    <property type="match status" value="2"/>
</dbReference>
<keyword evidence="6 8" id="KW-1133">Transmembrane helix</keyword>
<dbReference type="EMBL" id="PFEF01000004">
    <property type="protein sequence ID" value="PJE64685.1"/>
    <property type="molecule type" value="Genomic_DNA"/>
</dbReference>
<evidence type="ECO:0000256" key="2">
    <source>
        <dbReference type="ARBA" id="ARBA00005745"/>
    </source>
</evidence>
<evidence type="ECO:0000259" key="9">
    <source>
        <dbReference type="Pfam" id="PF00482"/>
    </source>
</evidence>
<dbReference type="GO" id="GO:0005886">
    <property type="term" value="C:plasma membrane"/>
    <property type="evidence" value="ECO:0007669"/>
    <property type="project" value="UniProtKB-SubCell"/>
</dbReference>
<feature type="domain" description="Type II secretion system protein GspF" evidence="9">
    <location>
        <begin position="277"/>
        <end position="399"/>
    </location>
</feature>
<feature type="transmembrane region" description="Helical" evidence="8">
    <location>
        <begin position="215"/>
        <end position="242"/>
    </location>
</feature>
<dbReference type="Proteomes" id="UP000229098">
    <property type="component" value="Unassembled WGS sequence"/>
</dbReference>
<gene>
    <name evidence="10" type="ORF">COU90_01355</name>
</gene>
<dbReference type="PANTHER" id="PTHR30012:SF0">
    <property type="entry name" value="TYPE II SECRETION SYSTEM PROTEIN F-RELATED"/>
    <property type="match status" value="1"/>
</dbReference>
<dbReference type="PRINTS" id="PR00812">
    <property type="entry name" value="BCTERIALGSPF"/>
</dbReference>